<keyword evidence="6 12" id="KW-0653">Protein transport</keyword>
<protein>
    <recommendedName>
        <fullName evidence="11 12">Protein transport protein BOS1</fullName>
    </recommendedName>
</protein>
<dbReference type="InterPro" id="IPR027027">
    <property type="entry name" value="GOSR2/Membrin/Bos1"/>
</dbReference>
<comment type="similarity">
    <text evidence="10 12">Belongs to the BOS1 family.</text>
</comment>
<keyword evidence="4 14" id="KW-0812">Transmembrane</keyword>
<accession>A0ABX8HZG5</accession>
<keyword evidence="9 12" id="KW-0472">Membrane</keyword>
<proteinExistence type="inferred from homology"/>
<dbReference type="PIRSF" id="PIRSF028865">
    <property type="entry name" value="Membrin-2"/>
    <property type="match status" value="1"/>
</dbReference>
<dbReference type="EMBL" id="CP076661">
    <property type="protein sequence ID" value="QWU86164.1"/>
    <property type="molecule type" value="Genomic_DNA"/>
</dbReference>
<evidence type="ECO:0000256" key="3">
    <source>
        <dbReference type="ARBA" id="ARBA00022448"/>
    </source>
</evidence>
<evidence type="ECO:0000256" key="4">
    <source>
        <dbReference type="ARBA" id="ARBA00022692"/>
    </source>
</evidence>
<evidence type="ECO:0000256" key="14">
    <source>
        <dbReference type="SAM" id="Phobius"/>
    </source>
</evidence>
<evidence type="ECO:0000256" key="8">
    <source>
        <dbReference type="ARBA" id="ARBA00023034"/>
    </source>
</evidence>
<comment type="subcellular location">
    <subcellularLocation>
        <location evidence="1">Endoplasmic reticulum membrane</location>
        <topology evidence="1">Single-pass type IV membrane protein</topology>
    </subcellularLocation>
    <subcellularLocation>
        <location evidence="2">Golgi apparatus membrane</location>
        <topology evidence="2">Single-pass type IV membrane protein</topology>
    </subcellularLocation>
</comment>
<keyword evidence="3 12" id="KW-0813">Transport</keyword>
<evidence type="ECO:0000256" key="1">
    <source>
        <dbReference type="ARBA" id="ARBA00004163"/>
    </source>
</evidence>
<reference evidence="15 16" key="1">
    <citation type="submission" date="2021-06" db="EMBL/GenBank/DDBJ databases">
        <title>Candida outbreak in Lebanon.</title>
        <authorList>
            <person name="Finianos M."/>
        </authorList>
    </citation>
    <scope>NUCLEOTIDE SEQUENCE [LARGE SCALE GENOMIC DNA]</scope>
    <source>
        <strain evidence="15">CA3LBN</strain>
    </source>
</reference>
<evidence type="ECO:0000313" key="16">
    <source>
        <dbReference type="Proteomes" id="UP000825434"/>
    </source>
</evidence>
<feature type="transmembrane region" description="Helical" evidence="14">
    <location>
        <begin position="208"/>
        <end position="228"/>
    </location>
</feature>
<evidence type="ECO:0000256" key="13">
    <source>
        <dbReference type="SAM" id="MobiDB-lite"/>
    </source>
</evidence>
<keyword evidence="16" id="KW-1185">Reference proteome</keyword>
<organism evidence="15 16">
    <name type="scientific">Candidozyma haemuli</name>
    <dbReference type="NCBI Taxonomy" id="45357"/>
    <lineage>
        <taxon>Eukaryota</taxon>
        <taxon>Fungi</taxon>
        <taxon>Dikarya</taxon>
        <taxon>Ascomycota</taxon>
        <taxon>Saccharomycotina</taxon>
        <taxon>Pichiomycetes</taxon>
        <taxon>Metschnikowiaceae</taxon>
        <taxon>Candidozyma</taxon>
    </lineage>
</organism>
<evidence type="ECO:0000256" key="11">
    <source>
        <dbReference type="ARBA" id="ARBA00040957"/>
    </source>
</evidence>
<gene>
    <name evidence="15" type="ORF">CA3LBN_000382</name>
</gene>
<sequence>MNALYNHGVRQTHHLTRDLASLEKNLSTSPMSLQGSIITSLTAFKKTIKEYNDMIQQTQGSDEKHRIRLDKFNNELDQFQQKFDSLRQQRETLLQENNQQELMGRRHVGGSDNPYELNNQGSYGYNQQQQQQSMSYSEGLYKEKQSLSRGSQQLDQILEMGQSAFEDLVEQNETLKKLGSKFSQSLITLGVSQGTIRTIEKRAKQDKWIFWGGVLIFFVICFYLVRWFH</sequence>
<evidence type="ECO:0000256" key="6">
    <source>
        <dbReference type="ARBA" id="ARBA00022927"/>
    </source>
</evidence>
<keyword evidence="7 14" id="KW-1133">Transmembrane helix</keyword>
<name>A0ABX8HZG5_9ASCO</name>
<evidence type="ECO:0000256" key="9">
    <source>
        <dbReference type="ARBA" id="ARBA00023136"/>
    </source>
</evidence>
<keyword evidence="5" id="KW-0931">ER-Golgi transport</keyword>
<keyword evidence="8" id="KW-0333">Golgi apparatus</keyword>
<dbReference type="Pfam" id="PF12352">
    <property type="entry name" value="V-SNARE_C"/>
    <property type="match status" value="1"/>
</dbReference>
<evidence type="ECO:0000256" key="5">
    <source>
        <dbReference type="ARBA" id="ARBA00022892"/>
    </source>
</evidence>
<dbReference type="Proteomes" id="UP000825434">
    <property type="component" value="Chromosome 1"/>
</dbReference>
<comment type="function">
    <text evidence="12">SNARE required for protein transport between the ER and the Golgi complex.</text>
</comment>
<evidence type="ECO:0000256" key="7">
    <source>
        <dbReference type="ARBA" id="ARBA00022989"/>
    </source>
</evidence>
<dbReference type="PANTHER" id="PTHR21230">
    <property type="entry name" value="VESICLE TRANSPORT V-SNARE PROTEIN VTI1-RELATED"/>
    <property type="match status" value="1"/>
</dbReference>
<feature type="region of interest" description="Disordered" evidence="13">
    <location>
        <begin position="97"/>
        <end position="121"/>
    </location>
</feature>
<evidence type="ECO:0000313" key="15">
    <source>
        <dbReference type="EMBL" id="QWU86164.1"/>
    </source>
</evidence>
<evidence type="ECO:0000256" key="10">
    <source>
        <dbReference type="ARBA" id="ARBA00037983"/>
    </source>
</evidence>
<evidence type="ECO:0000256" key="2">
    <source>
        <dbReference type="ARBA" id="ARBA00004409"/>
    </source>
</evidence>
<dbReference type="PANTHER" id="PTHR21230:SF1">
    <property type="entry name" value="GOLGI SNAP RECEPTOR COMPLEX MEMBER 2"/>
    <property type="match status" value="1"/>
</dbReference>
<evidence type="ECO:0000256" key="12">
    <source>
        <dbReference type="PIRNR" id="PIRNR028865"/>
    </source>
</evidence>
<dbReference type="Gene3D" id="1.20.5.110">
    <property type="match status" value="1"/>
</dbReference>